<name>A0AA48M8G9_9BACL</name>
<dbReference type="Proteomes" id="UP001189619">
    <property type="component" value="Chromosome"/>
</dbReference>
<protein>
    <submittedName>
        <fullName evidence="2">Lipoprotein</fullName>
    </submittedName>
</protein>
<evidence type="ECO:0000313" key="3">
    <source>
        <dbReference type="Proteomes" id="UP001189619"/>
    </source>
</evidence>
<feature type="chain" id="PRO_5041363798" evidence="1">
    <location>
        <begin position="21"/>
        <end position="236"/>
    </location>
</feature>
<dbReference type="EMBL" id="OY569118">
    <property type="protein sequence ID" value="CAJ1003195.1"/>
    <property type="molecule type" value="Genomic_DNA"/>
</dbReference>
<evidence type="ECO:0000313" key="2">
    <source>
        <dbReference type="EMBL" id="CAJ1003195.1"/>
    </source>
</evidence>
<feature type="signal peptide" evidence="1">
    <location>
        <begin position="1"/>
        <end position="20"/>
    </location>
</feature>
<dbReference type="RefSeq" id="WP_212133672.1">
    <property type="nucleotide sequence ID" value="NZ_JAUSVZ010000010.1"/>
</dbReference>
<dbReference type="PROSITE" id="PS51257">
    <property type="entry name" value="PROKAR_LIPOPROTEIN"/>
    <property type="match status" value="1"/>
</dbReference>
<dbReference type="KEGG" id="bayd:BSPP4475_12770"/>
<keyword evidence="1" id="KW-0732">Signal</keyword>
<evidence type="ECO:0000256" key="1">
    <source>
        <dbReference type="SAM" id="SignalP"/>
    </source>
</evidence>
<organism evidence="2 3">
    <name type="scientific">Brevibacillus aydinogluensis</name>
    <dbReference type="NCBI Taxonomy" id="927786"/>
    <lineage>
        <taxon>Bacteria</taxon>
        <taxon>Bacillati</taxon>
        <taxon>Bacillota</taxon>
        <taxon>Bacilli</taxon>
        <taxon>Bacillales</taxon>
        <taxon>Paenibacillaceae</taxon>
        <taxon>Brevibacillus</taxon>
    </lineage>
</organism>
<keyword evidence="2" id="KW-0449">Lipoprotein</keyword>
<proteinExistence type="predicted"/>
<gene>
    <name evidence="2" type="ORF">BSPP4475_12770</name>
</gene>
<reference evidence="2" key="1">
    <citation type="submission" date="2023-07" db="EMBL/GenBank/DDBJ databases">
        <authorList>
            <person name="Ivanov I."/>
            <person name="Teneva D."/>
            <person name="Stoikov I."/>
        </authorList>
    </citation>
    <scope>NUCLEOTIDE SEQUENCE</scope>
    <source>
        <strain evidence="2">4475</strain>
    </source>
</reference>
<dbReference type="AlphaFoldDB" id="A0AA48M8G9"/>
<accession>A0AA48M8G9</accession>
<keyword evidence="3" id="KW-1185">Reference proteome</keyword>
<sequence length="236" mass="26099">MKKMLFIYFGLSLTTFVVSGCGQPAASQSPDPSSYQTQISESETLTLTLDSKTITIPISNVDSVKKYLDQAEPHERASERNRIQTTSFTSASGTIYGDIKYGCGIKLCNHTLVQIKNNAIKTIPLFSGSILTAHAFSPDKKYLAVLLGRNEGTEVIRQSLMIIELDSFTLAELENRNDVVTMLTSADFTTPILSMSWESETTLKAVIPDTTDYAFDTLKNWKAGENNTKEIFIKVT</sequence>